<evidence type="ECO:0000313" key="1">
    <source>
        <dbReference type="EMBL" id="SVB05999.1"/>
    </source>
</evidence>
<dbReference type="EMBL" id="UINC01027182">
    <property type="protein sequence ID" value="SVB05999.1"/>
    <property type="molecule type" value="Genomic_DNA"/>
</dbReference>
<reference evidence="1" key="1">
    <citation type="submission" date="2018-05" db="EMBL/GenBank/DDBJ databases">
        <authorList>
            <person name="Lanie J.A."/>
            <person name="Ng W.-L."/>
            <person name="Kazmierczak K.M."/>
            <person name="Andrzejewski T.M."/>
            <person name="Davidsen T.M."/>
            <person name="Wayne K.J."/>
            <person name="Tettelin H."/>
            <person name="Glass J.I."/>
            <person name="Rusch D."/>
            <person name="Podicherti R."/>
            <person name="Tsui H.-C.T."/>
            <person name="Winkler M.E."/>
        </authorList>
    </citation>
    <scope>NUCLEOTIDE SEQUENCE</scope>
</reference>
<feature type="non-terminal residue" evidence="1">
    <location>
        <position position="63"/>
    </location>
</feature>
<organism evidence="1">
    <name type="scientific">marine metagenome</name>
    <dbReference type="NCBI Taxonomy" id="408172"/>
    <lineage>
        <taxon>unclassified sequences</taxon>
        <taxon>metagenomes</taxon>
        <taxon>ecological metagenomes</taxon>
    </lineage>
</organism>
<dbReference type="AlphaFoldDB" id="A0A382AX13"/>
<sequence length="63" mass="7097">VHDLPQLDLLKILFGFDLIGVSMTDHIIEGVSHGPLLVNFDAEIETFDHLGHLHNRFDHQVVA</sequence>
<name>A0A382AX13_9ZZZZ</name>
<protein>
    <submittedName>
        <fullName evidence="1">Uncharacterized protein</fullName>
    </submittedName>
</protein>
<proteinExistence type="predicted"/>
<feature type="non-terminal residue" evidence="1">
    <location>
        <position position="1"/>
    </location>
</feature>
<accession>A0A382AX13</accession>
<gene>
    <name evidence="1" type="ORF">METZ01_LOCUS158853</name>
</gene>